<feature type="transmembrane region" description="Helical" evidence="7">
    <location>
        <begin position="385"/>
        <end position="409"/>
    </location>
</feature>
<dbReference type="PANTHER" id="PTHR11662:SF399">
    <property type="entry name" value="FI19708P1-RELATED"/>
    <property type="match status" value="1"/>
</dbReference>
<evidence type="ECO:0000256" key="2">
    <source>
        <dbReference type="ARBA" id="ARBA00022448"/>
    </source>
</evidence>
<evidence type="ECO:0000256" key="4">
    <source>
        <dbReference type="ARBA" id="ARBA00022847"/>
    </source>
</evidence>
<dbReference type="FunFam" id="1.20.1250.20:FF:000423">
    <property type="entry name" value="Putative inorganic phosphate cotransporter-like Protein"/>
    <property type="match status" value="1"/>
</dbReference>
<evidence type="ECO:0000259" key="8">
    <source>
        <dbReference type="PROSITE" id="PS50850"/>
    </source>
</evidence>
<keyword evidence="2" id="KW-0813">Transport</keyword>
<dbReference type="PROSITE" id="PS50850">
    <property type="entry name" value="MFS"/>
    <property type="match status" value="1"/>
</dbReference>
<keyword evidence="3 7" id="KW-0812">Transmembrane</keyword>
<dbReference type="GO" id="GO:0016020">
    <property type="term" value="C:membrane"/>
    <property type="evidence" value="ECO:0007669"/>
    <property type="project" value="UniProtKB-SubCell"/>
</dbReference>
<dbReference type="AlphaFoldDB" id="A0A504YCQ5"/>
<evidence type="ECO:0000256" key="6">
    <source>
        <dbReference type="ARBA" id="ARBA00023136"/>
    </source>
</evidence>
<dbReference type="Gene3D" id="1.20.1250.20">
    <property type="entry name" value="MFS general substrate transporter like domains"/>
    <property type="match status" value="2"/>
</dbReference>
<feature type="transmembrane region" description="Helical" evidence="7">
    <location>
        <begin position="288"/>
        <end position="306"/>
    </location>
</feature>
<feature type="transmembrane region" description="Helical" evidence="7">
    <location>
        <begin position="351"/>
        <end position="373"/>
    </location>
</feature>
<protein>
    <submittedName>
        <fullName evidence="9">Vesicular glutamate transporter 3</fullName>
    </submittedName>
</protein>
<dbReference type="OrthoDB" id="2985014at2759"/>
<comment type="caution">
    <text evidence="9">The sequence shown here is derived from an EMBL/GenBank/DDBJ whole genome shotgun (WGS) entry which is preliminary data.</text>
</comment>
<dbReference type="Proteomes" id="UP000316759">
    <property type="component" value="Unassembled WGS sequence"/>
</dbReference>
<dbReference type="EMBL" id="SUNJ01010728">
    <property type="protein sequence ID" value="TPP59432.1"/>
    <property type="molecule type" value="Genomic_DNA"/>
</dbReference>
<feature type="transmembrane region" description="Helical" evidence="7">
    <location>
        <begin position="326"/>
        <end position="345"/>
    </location>
</feature>
<keyword evidence="5 7" id="KW-1133">Transmembrane helix</keyword>
<feature type="domain" description="Major facilitator superfamily (MFS) profile" evidence="8">
    <location>
        <begin position="15"/>
        <end position="444"/>
    </location>
</feature>
<dbReference type="STRING" id="46835.A0A504YCQ5"/>
<name>A0A504YCQ5_FASGI</name>
<dbReference type="InterPro" id="IPR036259">
    <property type="entry name" value="MFS_trans_sf"/>
</dbReference>
<dbReference type="InterPro" id="IPR011701">
    <property type="entry name" value="MFS"/>
</dbReference>
<dbReference type="PANTHER" id="PTHR11662">
    <property type="entry name" value="SOLUTE CARRIER FAMILY 17"/>
    <property type="match status" value="1"/>
</dbReference>
<evidence type="ECO:0000256" key="7">
    <source>
        <dbReference type="SAM" id="Phobius"/>
    </source>
</evidence>
<keyword evidence="4" id="KW-0769">Symport</keyword>
<dbReference type="GO" id="GO:0006820">
    <property type="term" value="P:monoatomic anion transport"/>
    <property type="evidence" value="ECO:0007669"/>
    <property type="project" value="TreeGrafter"/>
</dbReference>
<proteinExistence type="predicted"/>
<organism evidence="9 10">
    <name type="scientific">Fasciola gigantica</name>
    <name type="common">Giant liver fluke</name>
    <dbReference type="NCBI Taxonomy" id="46835"/>
    <lineage>
        <taxon>Eukaryota</taxon>
        <taxon>Metazoa</taxon>
        <taxon>Spiralia</taxon>
        <taxon>Lophotrochozoa</taxon>
        <taxon>Platyhelminthes</taxon>
        <taxon>Trematoda</taxon>
        <taxon>Digenea</taxon>
        <taxon>Plagiorchiida</taxon>
        <taxon>Echinostomata</taxon>
        <taxon>Echinostomatoidea</taxon>
        <taxon>Fasciolidae</taxon>
        <taxon>Fasciola</taxon>
    </lineage>
</organism>
<reference evidence="9 10" key="1">
    <citation type="submission" date="2019-04" db="EMBL/GenBank/DDBJ databases">
        <title>Annotation for the trematode Fasciola gigantica.</title>
        <authorList>
            <person name="Choi Y.-J."/>
        </authorList>
    </citation>
    <scope>NUCLEOTIDE SEQUENCE [LARGE SCALE GENOMIC DNA]</scope>
    <source>
        <strain evidence="9">Uganda_cow_1</strain>
    </source>
</reference>
<keyword evidence="10" id="KW-1185">Reference proteome</keyword>
<feature type="transmembrane region" description="Helical" evidence="7">
    <location>
        <begin position="188"/>
        <end position="206"/>
    </location>
</feature>
<feature type="transmembrane region" description="Helical" evidence="7">
    <location>
        <begin position="91"/>
        <end position="110"/>
    </location>
</feature>
<dbReference type="InterPro" id="IPR020846">
    <property type="entry name" value="MFS_dom"/>
</dbReference>
<feature type="transmembrane region" description="Helical" evidence="7">
    <location>
        <begin position="150"/>
        <end position="176"/>
    </location>
</feature>
<comment type="subcellular location">
    <subcellularLocation>
        <location evidence="1">Membrane</location>
        <topology evidence="1">Multi-pass membrane protein</topology>
    </subcellularLocation>
</comment>
<gene>
    <name evidence="9" type="ORF">FGIG_11713</name>
</gene>
<dbReference type="SUPFAM" id="SSF103473">
    <property type="entry name" value="MFS general substrate transporter"/>
    <property type="match status" value="1"/>
</dbReference>
<dbReference type="Pfam" id="PF07690">
    <property type="entry name" value="MFS_1"/>
    <property type="match status" value="1"/>
</dbReference>
<keyword evidence="6 7" id="KW-0472">Membrane</keyword>
<evidence type="ECO:0000256" key="5">
    <source>
        <dbReference type="ARBA" id="ARBA00022989"/>
    </source>
</evidence>
<dbReference type="GO" id="GO:0015293">
    <property type="term" value="F:symporter activity"/>
    <property type="evidence" value="ECO:0007669"/>
    <property type="project" value="UniProtKB-KW"/>
</dbReference>
<evidence type="ECO:0000256" key="1">
    <source>
        <dbReference type="ARBA" id="ARBA00004141"/>
    </source>
</evidence>
<evidence type="ECO:0000313" key="10">
    <source>
        <dbReference type="Proteomes" id="UP000316759"/>
    </source>
</evidence>
<accession>A0A504YCQ5</accession>
<feature type="transmembrane region" description="Helical" evidence="7">
    <location>
        <begin position="12"/>
        <end position="31"/>
    </location>
</feature>
<feature type="transmembrane region" description="Helical" evidence="7">
    <location>
        <begin position="421"/>
        <end position="439"/>
    </location>
</feature>
<evidence type="ECO:0000256" key="3">
    <source>
        <dbReference type="ARBA" id="ARBA00022692"/>
    </source>
</evidence>
<dbReference type="InterPro" id="IPR050382">
    <property type="entry name" value="MFS_Na/Anion_cotransporter"/>
</dbReference>
<sequence>MMGENSCPVVGYRHCLMVLGLTGLAICYIMRISPGITIISMINSGKNGNQSTGEFSWSPIEENAILSSFFYTYCATQLPAGLVAQRIGGKWTFAAGVAVCGLICLILPPLVRSGKFIAFLLLRLAEGLAQGFCYPSLHRIVGHWFPPEEYTFLAGIMHSGYIVGTVLALLCSGFLIEAPFNGSWPLPFYVSGTLAFLWLPFWILFVSETPSSHNWIGVAERNYIESSLRCSEHHRSDRTIPWRRIFTSSQVWLLMLCNFMDSWSNYTILVCVPQYLDSVLHLPISTNGALSAVPYIAALFLTLLLAPVDTMLIKRGWLSIPRARKLWSSISAFGKSILLLTIAYSNPEHKVLVISLLVLNVMMSSVMLLGFNLADLDLAPPYAGFLYAVFNACSTLSGMLAPLVVGFFTNAYSPQVAWRNVLVLASAISCLCAVLYVLFGRAGLLDWIVDRQCDYTDRPDVLYTQLDQQNDFIEEINSESIEETEIQVNFTTC</sequence>
<dbReference type="FunFam" id="1.20.1250.20:FF:000003">
    <property type="entry name" value="Solute carrier family 17 member 3"/>
    <property type="match status" value="1"/>
</dbReference>
<evidence type="ECO:0000313" key="9">
    <source>
        <dbReference type="EMBL" id="TPP59432.1"/>
    </source>
</evidence>